<dbReference type="Proteomes" id="UP000314294">
    <property type="component" value="Unassembled WGS sequence"/>
</dbReference>
<name>A0A4Z2GKA7_9TELE</name>
<dbReference type="EMBL" id="SRLO01000524">
    <property type="protein sequence ID" value="TNN53162.1"/>
    <property type="molecule type" value="Genomic_DNA"/>
</dbReference>
<dbReference type="AlphaFoldDB" id="A0A4Z2GKA7"/>
<sequence>MCMKGSAFKKKEAGLGCRTCSREAGCMAAGLWVKEEDGVGPEEVESSFRPELPGVSALSFTLSSSLPPSLPPPSLRQMPVVLAAMNAGQIR</sequence>
<evidence type="ECO:0000313" key="2">
    <source>
        <dbReference type="Proteomes" id="UP000314294"/>
    </source>
</evidence>
<organism evidence="1 2">
    <name type="scientific">Liparis tanakae</name>
    <name type="common">Tanaka's snailfish</name>
    <dbReference type="NCBI Taxonomy" id="230148"/>
    <lineage>
        <taxon>Eukaryota</taxon>
        <taxon>Metazoa</taxon>
        <taxon>Chordata</taxon>
        <taxon>Craniata</taxon>
        <taxon>Vertebrata</taxon>
        <taxon>Euteleostomi</taxon>
        <taxon>Actinopterygii</taxon>
        <taxon>Neopterygii</taxon>
        <taxon>Teleostei</taxon>
        <taxon>Neoteleostei</taxon>
        <taxon>Acanthomorphata</taxon>
        <taxon>Eupercaria</taxon>
        <taxon>Perciformes</taxon>
        <taxon>Cottioidei</taxon>
        <taxon>Cottales</taxon>
        <taxon>Liparidae</taxon>
        <taxon>Liparis</taxon>
    </lineage>
</organism>
<comment type="caution">
    <text evidence="1">The sequence shown here is derived from an EMBL/GenBank/DDBJ whole genome shotgun (WGS) entry which is preliminary data.</text>
</comment>
<proteinExistence type="predicted"/>
<keyword evidence="2" id="KW-1185">Reference proteome</keyword>
<evidence type="ECO:0000313" key="1">
    <source>
        <dbReference type="EMBL" id="TNN53162.1"/>
    </source>
</evidence>
<protein>
    <submittedName>
        <fullName evidence="1">Uncharacterized protein</fullName>
    </submittedName>
</protein>
<accession>A0A4Z2GKA7</accession>
<dbReference type="OrthoDB" id="271164at2759"/>
<reference evidence="1 2" key="1">
    <citation type="submission" date="2019-03" db="EMBL/GenBank/DDBJ databases">
        <title>First draft genome of Liparis tanakae, snailfish: a comprehensive survey of snailfish specific genes.</title>
        <authorList>
            <person name="Kim W."/>
            <person name="Song I."/>
            <person name="Jeong J.-H."/>
            <person name="Kim D."/>
            <person name="Kim S."/>
            <person name="Ryu S."/>
            <person name="Song J.Y."/>
            <person name="Lee S.K."/>
        </authorList>
    </citation>
    <scope>NUCLEOTIDE SEQUENCE [LARGE SCALE GENOMIC DNA]</scope>
    <source>
        <tissue evidence="1">Muscle</tissue>
    </source>
</reference>
<gene>
    <name evidence="1" type="ORF">EYF80_036623</name>
</gene>